<proteinExistence type="predicted"/>
<dbReference type="GO" id="GO:0005737">
    <property type="term" value="C:cytoplasm"/>
    <property type="evidence" value="ECO:0007669"/>
    <property type="project" value="InterPro"/>
</dbReference>
<reference evidence="5" key="1">
    <citation type="submission" date="2017-01" db="EMBL/GenBank/DDBJ databases">
        <authorList>
            <person name="Wang Y."/>
            <person name="White M."/>
            <person name="Kvist S."/>
            <person name="Moncalvo J.-M."/>
        </authorList>
    </citation>
    <scope>NUCLEOTIDE SEQUENCE [LARGE SCALE GENOMIC DNA]</scope>
    <source>
        <strain evidence="5">COL-18-3</strain>
    </source>
</reference>
<dbReference type="AlphaFoldDB" id="A0A1R1PYF9"/>
<organism evidence="4 5">
    <name type="scientific">Zancudomyces culisetae</name>
    <name type="common">Gut fungus</name>
    <name type="synonym">Smittium culisetae</name>
    <dbReference type="NCBI Taxonomy" id="1213189"/>
    <lineage>
        <taxon>Eukaryota</taxon>
        <taxon>Fungi</taxon>
        <taxon>Fungi incertae sedis</taxon>
        <taxon>Zoopagomycota</taxon>
        <taxon>Kickxellomycotina</taxon>
        <taxon>Harpellomycetes</taxon>
        <taxon>Harpellales</taxon>
        <taxon>Legeriomycetaceae</taxon>
        <taxon>Zancudomyces</taxon>
    </lineage>
</organism>
<dbReference type="Proteomes" id="UP000188320">
    <property type="component" value="Unassembled WGS sequence"/>
</dbReference>
<protein>
    <recommendedName>
        <fullName evidence="2">NAD(+) synthase [glutamine-hydrolyzing]</fullName>
    </recommendedName>
</protein>
<dbReference type="PROSITE" id="PS50263">
    <property type="entry name" value="CN_HYDROLASE"/>
    <property type="match status" value="1"/>
</dbReference>
<accession>A0A1R1PYF9</accession>
<dbReference type="InterPro" id="IPR003694">
    <property type="entry name" value="NAD_synthase"/>
</dbReference>
<evidence type="ECO:0000313" key="5">
    <source>
        <dbReference type="Proteomes" id="UP000188320"/>
    </source>
</evidence>
<dbReference type="PANTHER" id="PTHR23090:SF9">
    <property type="entry name" value="GLUTAMINE-DEPENDENT NAD(+) SYNTHETASE"/>
    <property type="match status" value="1"/>
</dbReference>
<dbReference type="PANTHER" id="PTHR23090">
    <property type="entry name" value="NH 3 /GLUTAMINE-DEPENDENT NAD + SYNTHETASE"/>
    <property type="match status" value="1"/>
</dbReference>
<gene>
    <name evidence="4" type="ORF">AX774_g448</name>
</gene>
<evidence type="ECO:0000259" key="3">
    <source>
        <dbReference type="PROSITE" id="PS50263"/>
    </source>
</evidence>
<dbReference type="OrthoDB" id="2020662at2759"/>
<evidence type="ECO:0000256" key="1">
    <source>
        <dbReference type="ARBA" id="ARBA00022598"/>
    </source>
</evidence>
<sequence length="128" mass="14637">MWLASDGNYREYRWFITWTQVKRVVDFTLPEIIRSVNGQEKTKLGDALIATQDCCIGIEMCEELFVPQSAHIGMSLDGAEIIVNGSGSHHELRKLDRRISLVKEATMKVRKRKEDFSSILTTRGFTLC</sequence>
<dbReference type="SUPFAM" id="SSF56317">
    <property type="entry name" value="Carbon-nitrogen hydrolase"/>
    <property type="match status" value="1"/>
</dbReference>
<dbReference type="Gene3D" id="3.60.110.10">
    <property type="entry name" value="Carbon-nitrogen hydrolase"/>
    <property type="match status" value="1"/>
</dbReference>
<dbReference type="InterPro" id="IPR003010">
    <property type="entry name" value="C-N_Hydrolase"/>
</dbReference>
<evidence type="ECO:0000256" key="2">
    <source>
        <dbReference type="ARBA" id="ARBA00030681"/>
    </source>
</evidence>
<dbReference type="GO" id="GO:0003952">
    <property type="term" value="F:NAD+ synthase (glutamine-hydrolyzing) activity"/>
    <property type="evidence" value="ECO:0007669"/>
    <property type="project" value="InterPro"/>
</dbReference>
<comment type="caution">
    <text evidence="4">The sequence shown here is derived from an EMBL/GenBank/DDBJ whole genome shotgun (WGS) entry which is preliminary data.</text>
</comment>
<evidence type="ECO:0000313" key="4">
    <source>
        <dbReference type="EMBL" id="OMH85984.1"/>
    </source>
</evidence>
<dbReference type="GO" id="GO:0004359">
    <property type="term" value="F:glutaminase activity"/>
    <property type="evidence" value="ECO:0007669"/>
    <property type="project" value="InterPro"/>
</dbReference>
<dbReference type="Pfam" id="PF00795">
    <property type="entry name" value="CN_hydrolase"/>
    <property type="match status" value="1"/>
</dbReference>
<name>A0A1R1PYF9_ZANCU</name>
<dbReference type="InterPro" id="IPR036526">
    <property type="entry name" value="C-N_Hydrolase_sf"/>
</dbReference>
<keyword evidence="1" id="KW-0436">Ligase</keyword>
<feature type="domain" description="CN hydrolase" evidence="3">
    <location>
        <begin position="1"/>
        <end position="128"/>
    </location>
</feature>
<dbReference type="EMBL" id="LSSK01000025">
    <property type="protein sequence ID" value="OMH85984.1"/>
    <property type="molecule type" value="Genomic_DNA"/>
</dbReference>
<keyword evidence="5" id="KW-1185">Reference proteome</keyword>
<dbReference type="GO" id="GO:0009435">
    <property type="term" value="P:NAD+ biosynthetic process"/>
    <property type="evidence" value="ECO:0007669"/>
    <property type="project" value="InterPro"/>
</dbReference>